<reference evidence="3" key="2">
    <citation type="journal article" date="2022" name="Microbiol. Resour. Announc.">
        <title>Metagenome Sequencing to Explore Phylogenomics of Terrestrial Cyanobacteria.</title>
        <authorList>
            <person name="Ward R.D."/>
            <person name="Stajich J.E."/>
            <person name="Johansen J.R."/>
            <person name="Huntemann M."/>
            <person name="Clum A."/>
            <person name="Foster B."/>
            <person name="Foster B."/>
            <person name="Roux S."/>
            <person name="Palaniappan K."/>
            <person name="Varghese N."/>
            <person name="Mukherjee S."/>
            <person name="Reddy T.B.K."/>
            <person name="Daum C."/>
            <person name="Copeland A."/>
            <person name="Chen I.A."/>
            <person name="Ivanova N.N."/>
            <person name="Kyrpides N.C."/>
            <person name="Shapiro N."/>
            <person name="Eloe-Fadrosh E.A."/>
            <person name="Pietrasiak N."/>
        </authorList>
    </citation>
    <scope>NUCLEOTIDE SEQUENCE</scope>
    <source>
        <strain evidence="3">UHER 2000/2452</strain>
    </source>
</reference>
<feature type="domain" description="DUF2281" evidence="2">
    <location>
        <begin position="6"/>
        <end position="76"/>
    </location>
</feature>
<organism evidence="3 4">
    <name type="scientific">Drouetiella hepatica Uher 2000/2452</name>
    <dbReference type="NCBI Taxonomy" id="904376"/>
    <lineage>
        <taxon>Bacteria</taxon>
        <taxon>Bacillati</taxon>
        <taxon>Cyanobacteriota</taxon>
        <taxon>Cyanophyceae</taxon>
        <taxon>Oculatellales</taxon>
        <taxon>Oculatellaceae</taxon>
        <taxon>Drouetiella</taxon>
    </lineage>
</organism>
<proteinExistence type="predicted"/>
<sequence>MDSAEKLYELVKALPEDQAAEVLDFAEFLLHRSKLRAEQNETQKEAPQAGRLLSEYAGILKDSPNFNEDPVELQRKMRDEWS</sequence>
<dbReference type="InterPro" id="IPR018739">
    <property type="entry name" value="DUF2281"/>
</dbReference>
<evidence type="ECO:0000313" key="3">
    <source>
        <dbReference type="EMBL" id="MBW4662581.1"/>
    </source>
</evidence>
<feature type="compositionally biased region" description="Basic and acidic residues" evidence="1">
    <location>
        <begin position="72"/>
        <end position="82"/>
    </location>
</feature>
<accession>A0A951QIX2</accession>
<protein>
    <submittedName>
        <fullName evidence="3">DUF2281 domain-containing protein</fullName>
    </submittedName>
</protein>
<dbReference type="AlphaFoldDB" id="A0A951QIX2"/>
<evidence type="ECO:0000256" key="1">
    <source>
        <dbReference type="SAM" id="MobiDB-lite"/>
    </source>
</evidence>
<dbReference type="Proteomes" id="UP000757435">
    <property type="component" value="Unassembled WGS sequence"/>
</dbReference>
<dbReference type="EMBL" id="JAHHHD010000087">
    <property type="protein sequence ID" value="MBW4662581.1"/>
    <property type="molecule type" value="Genomic_DNA"/>
</dbReference>
<evidence type="ECO:0000313" key="4">
    <source>
        <dbReference type="Proteomes" id="UP000757435"/>
    </source>
</evidence>
<dbReference type="Pfam" id="PF10047">
    <property type="entry name" value="DUF2281"/>
    <property type="match status" value="1"/>
</dbReference>
<evidence type="ECO:0000259" key="2">
    <source>
        <dbReference type="Pfam" id="PF10047"/>
    </source>
</evidence>
<feature type="region of interest" description="Disordered" evidence="1">
    <location>
        <begin position="63"/>
        <end position="82"/>
    </location>
</feature>
<reference evidence="3" key="1">
    <citation type="submission" date="2021-05" db="EMBL/GenBank/DDBJ databases">
        <authorList>
            <person name="Pietrasiak N."/>
            <person name="Ward R."/>
            <person name="Stajich J.E."/>
            <person name="Kurbessoian T."/>
        </authorList>
    </citation>
    <scope>NUCLEOTIDE SEQUENCE</scope>
    <source>
        <strain evidence="3">UHER 2000/2452</strain>
    </source>
</reference>
<name>A0A951QIX2_9CYAN</name>
<comment type="caution">
    <text evidence="3">The sequence shown here is derived from an EMBL/GenBank/DDBJ whole genome shotgun (WGS) entry which is preliminary data.</text>
</comment>
<gene>
    <name evidence="3" type="ORF">KME15_28400</name>
</gene>